<sequence>MVGHGGMCGGQTQMGEVRVVGIRVEQPQNQPVLLLREADGDRYLPIWIGQSEAAAIALEQQGVEPPGR</sequence>
<accession>A0ABN0QVS7</accession>
<keyword evidence="3" id="KW-1185">Reference proteome</keyword>
<organism evidence="2 3">
    <name type="scientific">Mycobacterium ulcerans str. Harvey</name>
    <dbReference type="NCBI Taxonomy" id="1299332"/>
    <lineage>
        <taxon>Bacteria</taxon>
        <taxon>Bacillati</taxon>
        <taxon>Actinomycetota</taxon>
        <taxon>Actinomycetes</taxon>
        <taxon>Mycobacteriales</taxon>
        <taxon>Mycobacteriaceae</taxon>
        <taxon>Mycobacterium</taxon>
        <taxon>Mycobacterium ulcerans group</taxon>
    </lineage>
</organism>
<dbReference type="InterPro" id="IPR036104">
    <property type="entry name" value="BFN_sf"/>
</dbReference>
<dbReference type="PROSITE" id="PS51658">
    <property type="entry name" value="BFN"/>
    <property type="match status" value="1"/>
</dbReference>
<dbReference type="SUPFAM" id="SSF103256">
    <property type="entry name" value="Hypothetical protein TM0160"/>
    <property type="match status" value="1"/>
</dbReference>
<reference evidence="2 3" key="1">
    <citation type="submission" date="2014-01" db="EMBL/GenBank/DDBJ databases">
        <authorList>
            <person name="Dobos K."/>
            <person name="Lenaerts A."/>
            <person name="Ordway D."/>
            <person name="DeGroote M.A."/>
            <person name="Parker T."/>
            <person name="Sizemore C."/>
            <person name="Tallon L.J."/>
            <person name="Sadzewicz L.K."/>
            <person name="Sengamalay N."/>
            <person name="Fraser C.M."/>
            <person name="Hine E."/>
            <person name="Shefchek K.A."/>
            <person name="Das S.P."/>
            <person name="Tettelin H."/>
        </authorList>
    </citation>
    <scope>NUCLEOTIDE SEQUENCE [LARGE SCALE GENOMIC DNA]</scope>
    <source>
        <strain evidence="2 3">Harvey</strain>
    </source>
</reference>
<dbReference type="Pfam" id="PF02577">
    <property type="entry name" value="BFN_dom"/>
    <property type="match status" value="1"/>
</dbReference>
<name>A0ABN0QVS7_MYCUL</name>
<comment type="caution">
    <text evidence="2">The sequence shown here is derived from an EMBL/GenBank/DDBJ whole genome shotgun (WGS) entry which is preliminary data.</text>
</comment>
<protein>
    <submittedName>
        <fullName evidence="2">Bifunctional nuclease family protein</fullName>
    </submittedName>
</protein>
<dbReference type="EMBL" id="JAOL01000133">
    <property type="protein sequence ID" value="EUA88741.1"/>
    <property type="molecule type" value="Genomic_DNA"/>
</dbReference>
<evidence type="ECO:0000313" key="3">
    <source>
        <dbReference type="Proteomes" id="UP000020681"/>
    </source>
</evidence>
<dbReference type="Gene3D" id="3.10.690.10">
    <property type="entry name" value="Bifunctional nuclease domain"/>
    <property type="match status" value="1"/>
</dbReference>
<dbReference type="InterPro" id="IPR003729">
    <property type="entry name" value="Bi_nuclease_dom"/>
</dbReference>
<evidence type="ECO:0000259" key="1">
    <source>
        <dbReference type="PROSITE" id="PS51658"/>
    </source>
</evidence>
<feature type="domain" description="BFN" evidence="1">
    <location>
        <begin position="14"/>
        <end position="68"/>
    </location>
</feature>
<evidence type="ECO:0000313" key="2">
    <source>
        <dbReference type="EMBL" id="EUA88741.1"/>
    </source>
</evidence>
<proteinExistence type="predicted"/>
<gene>
    <name evidence="2" type="ORF">I551_4763</name>
</gene>
<dbReference type="Proteomes" id="UP000020681">
    <property type="component" value="Unassembled WGS sequence"/>
</dbReference>